<reference evidence="2" key="1">
    <citation type="submission" date="2023-05" db="EMBL/GenBank/DDBJ databases">
        <title>Nepenthes gracilis genome sequencing.</title>
        <authorList>
            <person name="Fukushima K."/>
        </authorList>
    </citation>
    <scope>NUCLEOTIDE SEQUENCE</scope>
    <source>
        <strain evidence="2">SING2019-196</strain>
    </source>
</reference>
<evidence type="ECO:0000313" key="2">
    <source>
        <dbReference type="EMBL" id="GMH06080.1"/>
    </source>
</evidence>
<protein>
    <submittedName>
        <fullName evidence="2">Uncharacterized protein</fullName>
    </submittedName>
</protein>
<name>A0AAD3S7V8_NEPGR</name>
<sequence>MQIYNENAAGALFSLLGDHRHSKLNHNGHSKGHGAFGVQPEHPSLASANEHQQPEMLNRGMHRTQESNETNLQHK</sequence>
<proteinExistence type="predicted"/>
<feature type="compositionally biased region" description="Basic residues" evidence="1">
    <location>
        <begin position="20"/>
        <end position="32"/>
    </location>
</feature>
<gene>
    <name evidence="2" type="ORF">Nepgr_007920</name>
</gene>
<dbReference type="AlphaFoldDB" id="A0AAD3S7V8"/>
<feature type="region of interest" description="Disordered" evidence="1">
    <location>
        <begin position="20"/>
        <end position="75"/>
    </location>
</feature>
<comment type="caution">
    <text evidence="2">The sequence shown here is derived from an EMBL/GenBank/DDBJ whole genome shotgun (WGS) entry which is preliminary data.</text>
</comment>
<evidence type="ECO:0000256" key="1">
    <source>
        <dbReference type="SAM" id="MobiDB-lite"/>
    </source>
</evidence>
<dbReference type="EMBL" id="BSYO01000006">
    <property type="protein sequence ID" value="GMH06080.1"/>
    <property type="molecule type" value="Genomic_DNA"/>
</dbReference>
<dbReference type="Proteomes" id="UP001279734">
    <property type="component" value="Unassembled WGS sequence"/>
</dbReference>
<organism evidence="2 3">
    <name type="scientific">Nepenthes gracilis</name>
    <name type="common">Slender pitcher plant</name>
    <dbReference type="NCBI Taxonomy" id="150966"/>
    <lineage>
        <taxon>Eukaryota</taxon>
        <taxon>Viridiplantae</taxon>
        <taxon>Streptophyta</taxon>
        <taxon>Embryophyta</taxon>
        <taxon>Tracheophyta</taxon>
        <taxon>Spermatophyta</taxon>
        <taxon>Magnoliopsida</taxon>
        <taxon>eudicotyledons</taxon>
        <taxon>Gunneridae</taxon>
        <taxon>Pentapetalae</taxon>
        <taxon>Caryophyllales</taxon>
        <taxon>Nepenthaceae</taxon>
        <taxon>Nepenthes</taxon>
    </lineage>
</organism>
<accession>A0AAD3S7V8</accession>
<keyword evidence="3" id="KW-1185">Reference proteome</keyword>
<evidence type="ECO:0000313" key="3">
    <source>
        <dbReference type="Proteomes" id="UP001279734"/>
    </source>
</evidence>